<name>A0ABX0JHU8_9BACL</name>
<evidence type="ECO:0000256" key="4">
    <source>
        <dbReference type="ARBA" id="ARBA00022692"/>
    </source>
</evidence>
<dbReference type="InterPro" id="IPR017850">
    <property type="entry name" value="Alkaline_phosphatase_core_sf"/>
</dbReference>
<comment type="caution">
    <text evidence="8">The sequence shown here is derived from an EMBL/GenBank/DDBJ whole genome shotgun (WGS) entry which is preliminary data.</text>
</comment>
<organism evidence="8 9">
    <name type="scientific">Paenibacillus agricola</name>
    <dbReference type="NCBI Taxonomy" id="2716264"/>
    <lineage>
        <taxon>Bacteria</taxon>
        <taxon>Bacillati</taxon>
        <taxon>Bacillota</taxon>
        <taxon>Bacilli</taxon>
        <taxon>Bacillales</taxon>
        <taxon>Paenibacillaceae</taxon>
        <taxon>Paenibacillus</taxon>
    </lineage>
</organism>
<dbReference type="InterPro" id="IPR050448">
    <property type="entry name" value="OpgB/LTA_synthase_biosynth"/>
</dbReference>
<dbReference type="EMBL" id="JAAOIW010000015">
    <property type="protein sequence ID" value="NHN33954.1"/>
    <property type="molecule type" value="Genomic_DNA"/>
</dbReference>
<gene>
    <name evidence="8" type="ORF">G9U52_29475</name>
</gene>
<keyword evidence="5" id="KW-1133">Transmembrane helix</keyword>
<keyword evidence="6" id="KW-0472">Membrane</keyword>
<evidence type="ECO:0000256" key="5">
    <source>
        <dbReference type="ARBA" id="ARBA00022989"/>
    </source>
</evidence>
<keyword evidence="4" id="KW-0812">Transmembrane</keyword>
<reference evidence="8" key="1">
    <citation type="submission" date="2020-03" db="EMBL/GenBank/DDBJ databases">
        <title>Draft sequencing of Paenibacilllus sp. S3N08.</title>
        <authorList>
            <person name="Kim D.-U."/>
        </authorList>
    </citation>
    <scope>NUCLEOTIDE SEQUENCE</scope>
    <source>
        <strain evidence="8">S3N08</strain>
    </source>
</reference>
<dbReference type="Proteomes" id="UP001165962">
    <property type="component" value="Unassembled WGS sequence"/>
</dbReference>
<evidence type="ECO:0000256" key="2">
    <source>
        <dbReference type="ARBA" id="ARBA00004936"/>
    </source>
</evidence>
<protein>
    <submittedName>
        <fullName evidence="8">LTA synthase family protein</fullName>
    </submittedName>
</protein>
<dbReference type="Gene3D" id="3.40.720.10">
    <property type="entry name" value="Alkaline Phosphatase, subunit A"/>
    <property type="match status" value="1"/>
</dbReference>
<dbReference type="Pfam" id="PF00884">
    <property type="entry name" value="Sulfatase"/>
    <property type="match status" value="1"/>
</dbReference>
<dbReference type="RefSeq" id="WP_166154433.1">
    <property type="nucleotide sequence ID" value="NZ_JAAOIW010000015.1"/>
</dbReference>
<evidence type="ECO:0000256" key="1">
    <source>
        <dbReference type="ARBA" id="ARBA00004651"/>
    </source>
</evidence>
<evidence type="ECO:0000259" key="7">
    <source>
        <dbReference type="Pfam" id="PF00884"/>
    </source>
</evidence>
<accession>A0ABX0JHU8</accession>
<feature type="domain" description="Sulfatase N-terminal" evidence="7">
    <location>
        <begin position="55"/>
        <end position="347"/>
    </location>
</feature>
<comment type="pathway">
    <text evidence="2">Cell wall biogenesis; lipoteichoic acid biosynthesis.</text>
</comment>
<dbReference type="CDD" id="cd16015">
    <property type="entry name" value="LTA_synthase"/>
    <property type="match status" value="1"/>
</dbReference>
<keyword evidence="3" id="KW-1003">Cell membrane</keyword>
<evidence type="ECO:0000313" key="9">
    <source>
        <dbReference type="Proteomes" id="UP001165962"/>
    </source>
</evidence>
<dbReference type="InterPro" id="IPR000917">
    <property type="entry name" value="Sulfatase_N"/>
</dbReference>
<keyword evidence="9" id="KW-1185">Reference proteome</keyword>
<dbReference type="PANTHER" id="PTHR47371">
    <property type="entry name" value="LIPOTEICHOIC ACID SYNTHASE"/>
    <property type="match status" value="1"/>
</dbReference>
<evidence type="ECO:0000256" key="3">
    <source>
        <dbReference type="ARBA" id="ARBA00022475"/>
    </source>
</evidence>
<evidence type="ECO:0000313" key="8">
    <source>
        <dbReference type="EMBL" id="NHN33954.1"/>
    </source>
</evidence>
<comment type="subcellular location">
    <subcellularLocation>
        <location evidence="1">Cell membrane</location>
        <topology evidence="1">Multi-pass membrane protein</topology>
    </subcellularLocation>
</comment>
<evidence type="ECO:0000256" key="6">
    <source>
        <dbReference type="ARBA" id="ARBA00023136"/>
    </source>
</evidence>
<proteinExistence type="predicted"/>
<dbReference type="SUPFAM" id="SSF53649">
    <property type="entry name" value="Alkaline phosphatase-like"/>
    <property type="match status" value="1"/>
</dbReference>
<dbReference type="PANTHER" id="PTHR47371:SF3">
    <property type="entry name" value="PHOSPHOGLYCEROL TRANSFERASE I"/>
    <property type="match status" value="1"/>
</dbReference>
<sequence length="528" mass="59914">MLFRPANLLRSAAVCIVAFLFIVLSTSLPYAEPTHPLVLKEKQDDWIPEDLQRNPNIIIVLSEAFWDPTKIQGLRFSRDPIPTFHALQEKYTNGTMLSPQFGGGTANVELEVLTGNSMRFLNSGEIAYEKMIHHPIDSLASILGRQGYTTTAINPFDNWYANSLNVYRRFGFSRVIPIEFFNPNEYVGPYMGDHAVAKRIIEESKRSDGPDLIFTNTMENHYHYWSDKFKSNSIQVKGPISDEALAIVETLAQGIHGSDAMLQELVKYFGQLKEPTIVVFFGDHLPHLETDYYVYRESQYIQGTDDPNFLDKMYRTPLLIWNNYLPANKEIVHFSPSFLSPYLLNLAKLKGSAYTDFLYKLSQKIPVIPPKPYYEAMGINEADLSEYEQRQQAIFAEREDAGEYADEFTGRLMSEATQPFIIGYGEPTIESVTPESINVSEGFVADWMKTMTLIVRGGRFGIGSILFADGKPLPTVWQTETSLSASLPKDMYEQPRGGLELQVRVVDSQDHVLAQSRNHWLPLTGNIQ</sequence>